<dbReference type="Gene3D" id="1.20.1250.20">
    <property type="entry name" value="MFS general substrate transporter like domains"/>
    <property type="match status" value="1"/>
</dbReference>
<proteinExistence type="predicted"/>
<name>A0A1H4MH80_STRMJ</name>
<evidence type="ECO:0000256" key="4">
    <source>
        <dbReference type="ARBA" id="ARBA00022989"/>
    </source>
</evidence>
<feature type="transmembrane region" description="Helical" evidence="6">
    <location>
        <begin position="112"/>
        <end position="133"/>
    </location>
</feature>
<feature type="domain" description="Major facilitator superfamily (MFS) profile" evidence="7">
    <location>
        <begin position="21"/>
        <end position="390"/>
    </location>
</feature>
<feature type="transmembrane region" description="Helical" evidence="6">
    <location>
        <begin position="145"/>
        <end position="167"/>
    </location>
</feature>
<keyword evidence="4 6" id="KW-1133">Transmembrane helix</keyword>
<dbReference type="InterPro" id="IPR036259">
    <property type="entry name" value="MFS_trans_sf"/>
</dbReference>
<feature type="transmembrane region" description="Helical" evidence="6">
    <location>
        <begin position="281"/>
        <end position="298"/>
    </location>
</feature>
<dbReference type="PROSITE" id="PS50850">
    <property type="entry name" value="MFS"/>
    <property type="match status" value="1"/>
</dbReference>
<dbReference type="GO" id="GO:0022857">
    <property type="term" value="F:transmembrane transporter activity"/>
    <property type="evidence" value="ECO:0007669"/>
    <property type="project" value="InterPro"/>
</dbReference>
<dbReference type="EMBL" id="FNST01000002">
    <property type="protein sequence ID" value="SEB82217.1"/>
    <property type="molecule type" value="Genomic_DNA"/>
</dbReference>
<dbReference type="InterPro" id="IPR011701">
    <property type="entry name" value="MFS"/>
</dbReference>
<feature type="transmembrane region" description="Helical" evidence="6">
    <location>
        <begin position="61"/>
        <end position="79"/>
    </location>
</feature>
<feature type="transmembrane region" description="Helical" evidence="6">
    <location>
        <begin position="368"/>
        <end position="388"/>
    </location>
</feature>
<dbReference type="GO" id="GO:0005886">
    <property type="term" value="C:plasma membrane"/>
    <property type="evidence" value="ECO:0007669"/>
    <property type="project" value="UniProtKB-SubCell"/>
</dbReference>
<feature type="transmembrane region" description="Helical" evidence="6">
    <location>
        <begin position="338"/>
        <end position="362"/>
    </location>
</feature>
<accession>A0A1H4MH80</accession>
<evidence type="ECO:0000313" key="8">
    <source>
        <dbReference type="EMBL" id="SEB82217.1"/>
    </source>
</evidence>
<dbReference type="InterPro" id="IPR020846">
    <property type="entry name" value="MFS_dom"/>
</dbReference>
<sequence length="397" mass="40526">MTSTFPAAALTRSREPLPVPALVVMACTGFIVIMTETLPAGLLPQLAGGLGVSEGGAGQLVSAYAIGTVLAAIPAIMLTRGARRKPLLLAGLLGFLVANTVTTLSSSLPVALGARFVAGAFSGLLWGMLAGYARRIAAPEHAGRALAIAMTGTPVALSVGTPLGAWLGSAAGWRWAFVAMSLLTAVVMVFAWFLVPDVAGQRARTRVPLAQVLGIPGVSTILVVVFVWMLAHNLLYTYIAPYLRQTHLALRPDIALVVFGVAALAGIWITGVFIDHALRRLTLVSVSLFIVSGATFVLGQGVLVLVLLAIVLWGIAFGGAATHLQTAMGEAAGENGDVANALLTTSFNLAIFAGGALGAVVVDGIGASVLPAGMIVLALIALVTVGCGRRAAFPAGR</sequence>
<keyword evidence="9" id="KW-1185">Reference proteome</keyword>
<reference evidence="9" key="1">
    <citation type="submission" date="2016-10" db="EMBL/GenBank/DDBJ databases">
        <authorList>
            <person name="Varghese N."/>
            <person name="Submissions S."/>
        </authorList>
    </citation>
    <scope>NUCLEOTIDE SEQUENCE [LARGE SCALE GENOMIC DNA]</scope>
    <source>
        <strain evidence="9">DSM 40318</strain>
    </source>
</reference>
<comment type="subcellular location">
    <subcellularLocation>
        <location evidence="1">Cell membrane</location>
        <topology evidence="1">Multi-pass membrane protein</topology>
    </subcellularLocation>
</comment>
<keyword evidence="5 6" id="KW-0472">Membrane</keyword>
<evidence type="ECO:0000256" key="5">
    <source>
        <dbReference type="ARBA" id="ARBA00023136"/>
    </source>
</evidence>
<dbReference type="RefSeq" id="WP_093461424.1">
    <property type="nucleotide sequence ID" value="NZ_FNST01000002.1"/>
</dbReference>
<dbReference type="Pfam" id="PF07690">
    <property type="entry name" value="MFS_1"/>
    <property type="match status" value="1"/>
</dbReference>
<feature type="transmembrane region" description="Helical" evidence="6">
    <location>
        <begin position="207"/>
        <end position="234"/>
    </location>
</feature>
<evidence type="ECO:0000256" key="3">
    <source>
        <dbReference type="ARBA" id="ARBA00022692"/>
    </source>
</evidence>
<evidence type="ECO:0000256" key="2">
    <source>
        <dbReference type="ARBA" id="ARBA00022475"/>
    </source>
</evidence>
<organism evidence="8 9">
    <name type="scientific">Streptomyces melanosporofaciens</name>
    <dbReference type="NCBI Taxonomy" id="67327"/>
    <lineage>
        <taxon>Bacteria</taxon>
        <taxon>Bacillati</taxon>
        <taxon>Actinomycetota</taxon>
        <taxon>Actinomycetes</taxon>
        <taxon>Kitasatosporales</taxon>
        <taxon>Streptomycetaceae</taxon>
        <taxon>Streptomyces</taxon>
        <taxon>Streptomyces violaceusniger group</taxon>
    </lineage>
</organism>
<gene>
    <name evidence="8" type="ORF">SAMN04490356_1808</name>
</gene>
<feature type="transmembrane region" description="Helical" evidence="6">
    <location>
        <begin position="304"/>
        <end position="326"/>
    </location>
</feature>
<feature type="transmembrane region" description="Helical" evidence="6">
    <location>
        <begin position="21"/>
        <end position="41"/>
    </location>
</feature>
<feature type="transmembrane region" description="Helical" evidence="6">
    <location>
        <begin position="254"/>
        <end position="274"/>
    </location>
</feature>
<keyword evidence="3 6" id="KW-0812">Transmembrane</keyword>
<dbReference type="PANTHER" id="PTHR43124">
    <property type="entry name" value="PURINE EFFLUX PUMP PBUE"/>
    <property type="match status" value="1"/>
</dbReference>
<keyword evidence="2" id="KW-1003">Cell membrane</keyword>
<evidence type="ECO:0000313" key="9">
    <source>
        <dbReference type="Proteomes" id="UP000198609"/>
    </source>
</evidence>
<dbReference type="SUPFAM" id="SSF103473">
    <property type="entry name" value="MFS general substrate transporter"/>
    <property type="match status" value="1"/>
</dbReference>
<dbReference type="Proteomes" id="UP000198609">
    <property type="component" value="Unassembled WGS sequence"/>
</dbReference>
<protein>
    <submittedName>
        <fullName evidence="8">Predicted arabinose efflux permease, MFS family</fullName>
    </submittedName>
</protein>
<dbReference type="InterPro" id="IPR050189">
    <property type="entry name" value="MFS_Efflux_Transporters"/>
</dbReference>
<feature type="transmembrane region" description="Helical" evidence="6">
    <location>
        <begin position="86"/>
        <end position="106"/>
    </location>
</feature>
<evidence type="ECO:0000256" key="1">
    <source>
        <dbReference type="ARBA" id="ARBA00004651"/>
    </source>
</evidence>
<feature type="transmembrane region" description="Helical" evidence="6">
    <location>
        <begin position="173"/>
        <end position="195"/>
    </location>
</feature>
<dbReference type="PANTHER" id="PTHR43124:SF3">
    <property type="entry name" value="CHLORAMPHENICOL EFFLUX PUMP RV0191"/>
    <property type="match status" value="1"/>
</dbReference>
<dbReference type="AlphaFoldDB" id="A0A1H4MH80"/>
<evidence type="ECO:0000259" key="7">
    <source>
        <dbReference type="PROSITE" id="PS50850"/>
    </source>
</evidence>
<dbReference type="CDD" id="cd17324">
    <property type="entry name" value="MFS_NepI_like"/>
    <property type="match status" value="1"/>
</dbReference>
<evidence type="ECO:0000256" key="6">
    <source>
        <dbReference type="SAM" id="Phobius"/>
    </source>
</evidence>